<keyword evidence="2" id="KW-0808">Transferase</keyword>
<dbReference type="SUPFAM" id="SSF53335">
    <property type="entry name" value="S-adenosyl-L-methionine-dependent methyltransferases"/>
    <property type="match status" value="1"/>
</dbReference>
<evidence type="ECO:0000313" key="3">
    <source>
        <dbReference type="Proteomes" id="UP001245285"/>
    </source>
</evidence>
<keyword evidence="3" id="KW-1185">Reference proteome</keyword>
<feature type="region of interest" description="Disordered" evidence="1">
    <location>
        <begin position="174"/>
        <end position="193"/>
    </location>
</feature>
<evidence type="ECO:0000313" key="2">
    <source>
        <dbReference type="EMBL" id="MDT0646830.1"/>
    </source>
</evidence>
<evidence type="ECO:0000256" key="1">
    <source>
        <dbReference type="SAM" id="MobiDB-lite"/>
    </source>
</evidence>
<comment type="caution">
    <text evidence="2">The sequence shown here is derived from an EMBL/GenBank/DDBJ whole genome shotgun (WGS) entry which is preliminary data.</text>
</comment>
<dbReference type="GO" id="GO:0032259">
    <property type="term" value="P:methylation"/>
    <property type="evidence" value="ECO:0007669"/>
    <property type="project" value="UniProtKB-KW"/>
</dbReference>
<dbReference type="GO" id="GO:0008168">
    <property type="term" value="F:methyltransferase activity"/>
    <property type="evidence" value="ECO:0007669"/>
    <property type="project" value="UniProtKB-KW"/>
</dbReference>
<dbReference type="InterPro" id="IPR029063">
    <property type="entry name" value="SAM-dependent_MTases_sf"/>
</dbReference>
<name>A0ABU3CKE9_9FLAO</name>
<dbReference type="Proteomes" id="UP001245285">
    <property type="component" value="Unassembled WGS sequence"/>
</dbReference>
<dbReference type="EMBL" id="JAVRHO010000010">
    <property type="protein sequence ID" value="MDT0646830.1"/>
    <property type="molecule type" value="Genomic_DNA"/>
</dbReference>
<proteinExistence type="predicted"/>
<keyword evidence="2" id="KW-0489">Methyltransferase</keyword>
<dbReference type="CDD" id="cd02440">
    <property type="entry name" value="AdoMet_MTases"/>
    <property type="match status" value="1"/>
</dbReference>
<dbReference type="Pfam" id="PF13578">
    <property type="entry name" value="Methyltransf_24"/>
    <property type="match status" value="1"/>
</dbReference>
<accession>A0ABU3CKE9</accession>
<reference evidence="2 3" key="1">
    <citation type="submission" date="2023-09" db="EMBL/GenBank/DDBJ databases">
        <authorList>
            <person name="Rey-Velasco X."/>
        </authorList>
    </citation>
    <scope>NUCLEOTIDE SEQUENCE [LARGE SCALE GENOMIC DNA]</scope>
    <source>
        <strain evidence="2 3">F260</strain>
    </source>
</reference>
<feature type="compositionally biased region" description="Basic and acidic residues" evidence="1">
    <location>
        <begin position="179"/>
        <end position="193"/>
    </location>
</feature>
<gene>
    <name evidence="2" type="ORF">RM545_09015</name>
</gene>
<dbReference type="Gene3D" id="3.40.50.150">
    <property type="entry name" value="Vaccinia Virus protein VP39"/>
    <property type="match status" value="1"/>
</dbReference>
<dbReference type="EC" id="2.1.1.-" evidence="2"/>
<organism evidence="2 3">
    <name type="scientific">Autumnicola lenta</name>
    <dbReference type="NCBI Taxonomy" id="3075593"/>
    <lineage>
        <taxon>Bacteria</taxon>
        <taxon>Pseudomonadati</taxon>
        <taxon>Bacteroidota</taxon>
        <taxon>Flavobacteriia</taxon>
        <taxon>Flavobacteriales</taxon>
        <taxon>Flavobacteriaceae</taxon>
        <taxon>Autumnicola</taxon>
    </lineage>
</organism>
<protein>
    <submittedName>
        <fullName evidence="2">Class I SAM-dependent methyltransferase</fullName>
        <ecNumber evidence="2">2.1.1.-</ecNumber>
    </submittedName>
</protein>
<sequence>MVRVILVSYIKFLLKSQNQHGLHSPFVYELVTKCFYDRKKYPAYDLLKSFRRSLLKNDNYIKVTDFGAGSRVFKSDKRKISAVAKNAGISGKRAKLLYRLVNYLECKNVLELGTSLGIATSAMAANKDVKVLTLEGCPKTANIAQQQFENFGLDNIVLKIGKFEDALEEVESEEWSVESEERKDARDKKQETREWRVANGETNYKLRTTNYEQKTKNHELKTTNYKLQKYDLVFFDGNHQKQPTLDYFHRLLPTAENNSVFVFDDIHWSPQMEEAWEEIKNHPDVTVSIDTFYWGLIFFRKEQAKQHFVIRL</sequence>